<dbReference type="GO" id="GO:0005829">
    <property type="term" value="C:cytosol"/>
    <property type="evidence" value="ECO:0007669"/>
    <property type="project" value="TreeGrafter"/>
</dbReference>
<dbReference type="SUPFAM" id="SSF46785">
    <property type="entry name" value="Winged helix' DNA-binding domain"/>
    <property type="match status" value="1"/>
</dbReference>
<dbReference type="RefSeq" id="WP_034648453.1">
    <property type="nucleotide sequence ID" value="NZ_BCVB01000009.1"/>
</dbReference>
<dbReference type="InterPro" id="IPR005119">
    <property type="entry name" value="LysR_subst-bd"/>
</dbReference>
<dbReference type="AlphaFoldDB" id="A0A0B6AL47"/>
<dbReference type="Gene3D" id="3.40.190.290">
    <property type="match status" value="1"/>
</dbReference>
<sequence>MDIRQLNYFLEVAKLRSFTKASQSLHISQPTLSKMVKNLEEELEVELIDRSARQIDLTDAGEVVYTQGQKVMASIDELSTYLYDVMNLKKGMIKIGIPPLIGVLFFPKIIKGFQQLYPDITIKLIEYGANRVQKAVEKGELDLGVAVLPVNEHLFDSNPFISEKMLLYVHNSHPLASKTHVEINELAQEKFILFNEDFTLHDRLIHACQQAGFEPNVAYESSQWDFIGEMIAENLGVSIFPQSIAAKVDSSIVKAVPITNPSISWDLGLILKKDKYISYASKQFLHYMNEQHSALYR</sequence>
<dbReference type="HOGENOM" id="CLU_039613_6_2_9"/>
<dbReference type="InterPro" id="IPR036390">
    <property type="entry name" value="WH_DNA-bd_sf"/>
</dbReference>
<gene>
    <name evidence="5" type="ORF">BG04_2014</name>
</gene>
<dbReference type="PRINTS" id="PR00039">
    <property type="entry name" value="HTHLYSR"/>
</dbReference>
<dbReference type="CDD" id="cd08438">
    <property type="entry name" value="PBP2_CidR"/>
    <property type="match status" value="1"/>
</dbReference>
<dbReference type="GO" id="GO:0003677">
    <property type="term" value="F:DNA binding"/>
    <property type="evidence" value="ECO:0007669"/>
    <property type="project" value="UniProtKB-KW"/>
</dbReference>
<protein>
    <submittedName>
        <fullName evidence="5">Bacterial regulatory helix-turn-helix, lysR family protein</fullName>
    </submittedName>
</protein>
<proteinExistence type="inferred from homology"/>
<name>A0A0B6AL47_PRIM2</name>
<dbReference type="FunFam" id="1.10.10.10:FF:000001">
    <property type="entry name" value="LysR family transcriptional regulator"/>
    <property type="match status" value="1"/>
</dbReference>
<dbReference type="Pfam" id="PF03466">
    <property type="entry name" value="LysR_substrate"/>
    <property type="match status" value="1"/>
</dbReference>
<dbReference type="InterPro" id="IPR036388">
    <property type="entry name" value="WH-like_DNA-bd_sf"/>
</dbReference>
<evidence type="ECO:0000256" key="4">
    <source>
        <dbReference type="ARBA" id="ARBA00023163"/>
    </source>
</evidence>
<keyword evidence="4" id="KW-0804">Transcription</keyword>
<dbReference type="Proteomes" id="UP000031829">
    <property type="component" value="Chromosome"/>
</dbReference>
<keyword evidence="2" id="KW-0805">Transcription regulation</keyword>
<dbReference type="Gene3D" id="1.10.10.10">
    <property type="entry name" value="Winged helix-like DNA-binding domain superfamily/Winged helix DNA-binding domain"/>
    <property type="match status" value="1"/>
</dbReference>
<dbReference type="EMBL" id="CP009920">
    <property type="protein sequence ID" value="AJI20514.1"/>
    <property type="molecule type" value="Genomic_DNA"/>
</dbReference>
<evidence type="ECO:0000313" key="5">
    <source>
        <dbReference type="EMBL" id="AJI20514.1"/>
    </source>
</evidence>
<dbReference type="GeneID" id="93645480"/>
<evidence type="ECO:0000313" key="6">
    <source>
        <dbReference type="Proteomes" id="UP000031829"/>
    </source>
</evidence>
<dbReference type="GO" id="GO:0003700">
    <property type="term" value="F:DNA-binding transcription factor activity"/>
    <property type="evidence" value="ECO:0007669"/>
    <property type="project" value="InterPro"/>
</dbReference>
<organism evidence="5 6">
    <name type="scientific">Priestia megaterium (strain ATCC 14581 / DSM 32 / CCUG 1817 / JCM 2506 / NBRC 15308 / NCIMB 9376 / NCTC 10342 / NRRL B-14308 / VKM B-512 / Ford 19)</name>
    <name type="common">Bacillus megaterium</name>
    <dbReference type="NCBI Taxonomy" id="1348623"/>
    <lineage>
        <taxon>Bacteria</taxon>
        <taxon>Bacillati</taxon>
        <taxon>Bacillota</taxon>
        <taxon>Bacilli</taxon>
        <taxon>Bacillales</taxon>
        <taxon>Bacillaceae</taxon>
        <taxon>Priestia</taxon>
    </lineage>
</organism>
<evidence type="ECO:0000256" key="1">
    <source>
        <dbReference type="ARBA" id="ARBA00009437"/>
    </source>
</evidence>
<dbReference type="SUPFAM" id="SSF53850">
    <property type="entry name" value="Periplasmic binding protein-like II"/>
    <property type="match status" value="1"/>
</dbReference>
<keyword evidence="3" id="KW-0238">DNA-binding</keyword>
<accession>A0A0B6AL47</accession>
<dbReference type="PROSITE" id="PS50931">
    <property type="entry name" value="HTH_LYSR"/>
    <property type="match status" value="1"/>
</dbReference>
<dbReference type="Pfam" id="PF00126">
    <property type="entry name" value="HTH_1"/>
    <property type="match status" value="1"/>
</dbReference>
<dbReference type="InterPro" id="IPR000847">
    <property type="entry name" value="LysR_HTH_N"/>
</dbReference>
<reference evidence="5 6" key="1">
    <citation type="journal article" date="2015" name="Genome Announc.">
        <title>Complete genome sequences for 35 biothreat assay-relevant bacillus species.</title>
        <authorList>
            <person name="Johnson S.L."/>
            <person name="Daligault H.E."/>
            <person name="Davenport K.W."/>
            <person name="Jaissle J."/>
            <person name="Frey K.G."/>
            <person name="Ladner J.T."/>
            <person name="Broomall S.M."/>
            <person name="Bishop-Lilly K.A."/>
            <person name="Bruce D.C."/>
            <person name="Gibbons H.S."/>
            <person name="Coyne S.R."/>
            <person name="Lo C.C."/>
            <person name="Meincke L."/>
            <person name="Munk A.C."/>
            <person name="Koroleva G.I."/>
            <person name="Rosenzweig C.N."/>
            <person name="Palacios G.F."/>
            <person name="Redden C.L."/>
            <person name="Minogue T.D."/>
            <person name="Chain P.S."/>
        </authorList>
    </citation>
    <scope>NUCLEOTIDE SEQUENCE [LARGE SCALE GENOMIC DNA]</scope>
    <source>
        <strain evidence="6">ATCC 14581 / DSM 32 / JCM 2506 / NBRC 15308 / NCIMB 9376 / NCTC 10342 / NRRL B-14308 / VKM B-512</strain>
    </source>
</reference>
<dbReference type="PANTHER" id="PTHR30419:SF8">
    <property type="entry name" value="NITROGEN ASSIMILATION TRANSCRIPTIONAL ACTIVATOR-RELATED"/>
    <property type="match status" value="1"/>
</dbReference>
<dbReference type="PANTHER" id="PTHR30419">
    <property type="entry name" value="HTH-TYPE TRANSCRIPTIONAL REGULATOR YBHD"/>
    <property type="match status" value="1"/>
</dbReference>
<evidence type="ECO:0000256" key="2">
    <source>
        <dbReference type="ARBA" id="ARBA00023015"/>
    </source>
</evidence>
<comment type="similarity">
    <text evidence="1">Belongs to the LysR transcriptional regulatory family.</text>
</comment>
<evidence type="ECO:0000256" key="3">
    <source>
        <dbReference type="ARBA" id="ARBA00023125"/>
    </source>
</evidence>
<dbReference type="KEGG" id="bmeg:BG04_2014"/>
<dbReference type="InterPro" id="IPR050950">
    <property type="entry name" value="HTH-type_LysR_regulators"/>
</dbReference>